<evidence type="ECO:0000259" key="8">
    <source>
        <dbReference type="PROSITE" id="PS51382"/>
    </source>
</evidence>
<dbReference type="PANTHER" id="PTHR46140">
    <property type="entry name" value="VACUOLAR TRANSPORTER CHAPERONE 1-RELATED"/>
    <property type="match status" value="1"/>
</dbReference>
<evidence type="ECO:0000256" key="7">
    <source>
        <dbReference type="SAM" id="Phobius"/>
    </source>
</evidence>
<dbReference type="Gene3D" id="3.20.100.30">
    <property type="entry name" value="VTC, catalytic tunnel domain"/>
    <property type="match status" value="1"/>
</dbReference>
<evidence type="ECO:0000313" key="9">
    <source>
        <dbReference type="EMBL" id="KAL0263507.1"/>
    </source>
</evidence>
<accession>A0ABR3CSC6</accession>
<dbReference type="InterPro" id="IPR042267">
    <property type="entry name" value="VTC_sf"/>
</dbReference>
<comment type="subcellular location">
    <subcellularLocation>
        <location evidence="1">Vacuole membrane</location>
        <topology evidence="1">Multi-pass membrane protein</topology>
    </subcellularLocation>
</comment>
<dbReference type="InterPro" id="IPR004331">
    <property type="entry name" value="SPX_dom"/>
</dbReference>
<keyword evidence="5 7" id="KW-0472">Membrane</keyword>
<organism evidence="9 10">
    <name type="scientific">Diplodia seriata</name>
    <dbReference type="NCBI Taxonomy" id="420778"/>
    <lineage>
        <taxon>Eukaryota</taxon>
        <taxon>Fungi</taxon>
        <taxon>Dikarya</taxon>
        <taxon>Ascomycota</taxon>
        <taxon>Pezizomycotina</taxon>
        <taxon>Dothideomycetes</taxon>
        <taxon>Dothideomycetes incertae sedis</taxon>
        <taxon>Botryosphaeriales</taxon>
        <taxon>Botryosphaeriaceae</taxon>
        <taxon>Diplodia</taxon>
    </lineage>
</organism>
<feature type="compositionally biased region" description="Basic and acidic residues" evidence="6">
    <location>
        <begin position="298"/>
        <end position="311"/>
    </location>
</feature>
<dbReference type="InterPro" id="IPR051572">
    <property type="entry name" value="VTC_Complex_Subunit"/>
</dbReference>
<dbReference type="InterPro" id="IPR018966">
    <property type="entry name" value="VTC_domain"/>
</dbReference>
<proteinExistence type="predicted"/>
<dbReference type="EMBL" id="JAJVCZ030000002">
    <property type="protein sequence ID" value="KAL0263507.1"/>
    <property type="molecule type" value="Genomic_DNA"/>
</dbReference>
<evidence type="ECO:0000256" key="3">
    <source>
        <dbReference type="ARBA" id="ARBA00022692"/>
    </source>
</evidence>
<keyword evidence="10" id="KW-1185">Reference proteome</keyword>
<protein>
    <recommendedName>
        <fullName evidence="8">SPX domain-containing protein</fullName>
    </recommendedName>
</protein>
<evidence type="ECO:0000313" key="10">
    <source>
        <dbReference type="Proteomes" id="UP001430584"/>
    </source>
</evidence>
<feature type="transmembrane region" description="Helical" evidence="7">
    <location>
        <begin position="831"/>
        <end position="853"/>
    </location>
</feature>
<dbReference type="CDD" id="cd14474">
    <property type="entry name" value="SPX_YDR089W"/>
    <property type="match status" value="1"/>
</dbReference>
<feature type="region of interest" description="Disordered" evidence="6">
    <location>
        <begin position="290"/>
        <end position="311"/>
    </location>
</feature>
<comment type="caution">
    <text evidence="9">The sequence shown here is derived from an EMBL/GenBank/DDBJ whole genome shotgun (WGS) entry which is preliminary data.</text>
</comment>
<name>A0ABR3CSC6_9PEZI</name>
<feature type="compositionally biased region" description="Polar residues" evidence="6">
    <location>
        <begin position="695"/>
        <end position="704"/>
    </location>
</feature>
<sequence>MKYGDTLRQRSIPQWGPYNLDYDEIKHLIKEHTTPGNGKAVSIPGQPDVDRCEFEDQLFDILSGEHQRIDLFVRSKSGEIERRLNHVTKQINQFTLRERATSPTDRNISERRRQKYGKIEGDVLRAGEEVRSLARFVGAQRLAFAKLLKKYKKWTHSDLLEQRFKQEVLSQPGTFSQADLAPLLNYWSDTLHAVRESYQAGKAPDTPRIALSDEDPVDPAGSADLKAVPSKIHAAAETANEVDLDTALATLPLGPSGARATYWVHTEQIVEIQILLLQTLRLFEGKLAKSQPTSPFETPKRRDSSERLDGLNDRADDVGAIFIDDSERYAQQRSATTVEDAEETPGKPATRVLGTARWNAGGEAAVCVPCEYDEENSGATVCAKLKRKHLSDFLTLDRPFHARRPSGLSPIQEHASQSDVSERDPVDDLRAWLMSHREFCPIAEISAKRSRFVGMDNDSDHGVWAVLDREICLKAPRLSDLVESDWPKKARQDATAFPFAVLEVRCEGAQTNDLIRTLDHSHLTERIRGFSLEAHAIWSCCKPSSMQPPYWLPTLERDIRKVPAAVPKHTSRCGSAVPHLEADGQTSRYTTLHGESSATSMNEIEPSTLSASKKPRRSNLRDFAMDEQQEPRTSTQGYWNEYDNPEDGEDEDAYVIYVDPFESPKFPGQETLGKLFVKLKNAIGSRRRPLEQDSLLASPTANSVEDSDDGEPSSPARGQNQGYGTMPDNLNNPHGSGKSHRPDRRNRLLDLFRPRDSVTEARWSYRPSPVQTLGANPSDLNELLADLEQRRAEREATKFRLCMTSLAASVIVLLITWTLAATSRRKLRKEVNIMVVVGVVANLVFAIVGVLCARQWLQQCA</sequence>
<feature type="domain" description="SPX" evidence="8">
    <location>
        <begin position="1"/>
        <end position="165"/>
    </location>
</feature>
<evidence type="ECO:0000256" key="2">
    <source>
        <dbReference type="ARBA" id="ARBA00022554"/>
    </source>
</evidence>
<evidence type="ECO:0000256" key="1">
    <source>
        <dbReference type="ARBA" id="ARBA00004128"/>
    </source>
</evidence>
<keyword evidence="4 7" id="KW-1133">Transmembrane helix</keyword>
<dbReference type="PANTHER" id="PTHR46140:SF1">
    <property type="entry name" value="VACUOLAR TRANSPORTER CHAPERONE COMPLEX SUBUNIT 4-RELATED"/>
    <property type="match status" value="1"/>
</dbReference>
<dbReference type="Proteomes" id="UP001430584">
    <property type="component" value="Unassembled WGS sequence"/>
</dbReference>
<dbReference type="RefSeq" id="XP_066636536.1">
    <property type="nucleotide sequence ID" value="XM_066773969.1"/>
</dbReference>
<evidence type="ECO:0000256" key="4">
    <source>
        <dbReference type="ARBA" id="ARBA00022989"/>
    </source>
</evidence>
<evidence type="ECO:0000256" key="5">
    <source>
        <dbReference type="ARBA" id="ARBA00023136"/>
    </source>
</evidence>
<dbReference type="GeneID" id="92006572"/>
<reference evidence="9 10" key="1">
    <citation type="submission" date="2024-02" db="EMBL/GenBank/DDBJ databases">
        <title>De novo assembly and annotation of 12 fungi associated with fruit tree decline syndrome in Ontario, Canada.</title>
        <authorList>
            <person name="Sulman M."/>
            <person name="Ellouze W."/>
            <person name="Ilyukhin E."/>
        </authorList>
    </citation>
    <scope>NUCLEOTIDE SEQUENCE [LARGE SCALE GENOMIC DNA]</scope>
    <source>
        <strain evidence="9 10">FDS-637</strain>
    </source>
</reference>
<feature type="region of interest" description="Disordered" evidence="6">
    <location>
        <begin position="690"/>
        <end position="746"/>
    </location>
</feature>
<gene>
    <name evidence="9" type="ORF">SLS55_002487</name>
</gene>
<evidence type="ECO:0000256" key="6">
    <source>
        <dbReference type="SAM" id="MobiDB-lite"/>
    </source>
</evidence>
<dbReference type="Pfam" id="PF09359">
    <property type="entry name" value="VTC"/>
    <property type="match status" value="1"/>
</dbReference>
<keyword evidence="2" id="KW-0926">Vacuole</keyword>
<feature type="transmembrane region" description="Helical" evidence="7">
    <location>
        <begin position="799"/>
        <end position="819"/>
    </location>
</feature>
<feature type="compositionally biased region" description="Polar residues" evidence="6">
    <location>
        <begin position="716"/>
        <end position="734"/>
    </location>
</feature>
<feature type="region of interest" description="Disordered" evidence="6">
    <location>
        <begin position="568"/>
        <end position="648"/>
    </location>
</feature>
<feature type="compositionally biased region" description="Polar residues" evidence="6">
    <location>
        <begin position="584"/>
        <end position="611"/>
    </location>
</feature>
<dbReference type="PROSITE" id="PS51382">
    <property type="entry name" value="SPX"/>
    <property type="match status" value="1"/>
</dbReference>
<keyword evidence="3 7" id="KW-0812">Transmembrane</keyword>